<accession>A0A1F7YMI9</accession>
<name>A0A1F7YMI9_9BACT</name>
<dbReference type="EMBL" id="MGGM01000028">
    <property type="protein sequence ID" value="OGM28522.1"/>
    <property type="molecule type" value="Genomic_DNA"/>
</dbReference>
<dbReference type="AlphaFoldDB" id="A0A1F7YMI9"/>
<comment type="caution">
    <text evidence="1">The sequence shown here is derived from an EMBL/GenBank/DDBJ whole genome shotgun (WGS) entry which is preliminary data.</text>
</comment>
<dbReference type="STRING" id="1802500.A2801_03690"/>
<dbReference type="Proteomes" id="UP000177263">
    <property type="component" value="Unassembled WGS sequence"/>
</dbReference>
<gene>
    <name evidence="1" type="ORF">A2801_03690</name>
</gene>
<proteinExistence type="predicted"/>
<evidence type="ECO:0000313" key="2">
    <source>
        <dbReference type="Proteomes" id="UP000177263"/>
    </source>
</evidence>
<sequence>MIVARSNSLKKAGGNMKKFVLVLAFVAVLFSLQGVSAQDVSRIVAVCADAPEQVLVSADDDPDDNVVEFYAGYTMPDTDLCLFEGESVHRLEYPGNFALAGAYGGQVIFEQVEGSLQLSPETGYKHDWGKWYLSRVYTSVDLYDLSSWQLIDDCKADESCSMARVIGQLVYYYAGRPYEDNYSLTSEGEWRSYDLVTGERAVLEASLPPSGTDGPEYWFEVAETEDCTNCVTFPDWSKHYWRFETVVFLEDYKLVNGHGVLDYYLLLDGGEPISLCAACSWPHPDNDGGLYFAANDQGIGYWDAESGITYIEMPYLIKDVVVVN</sequence>
<protein>
    <submittedName>
        <fullName evidence="1">Uncharacterized protein</fullName>
    </submittedName>
</protein>
<reference evidence="1 2" key="1">
    <citation type="journal article" date="2016" name="Nat. Commun.">
        <title>Thousands of microbial genomes shed light on interconnected biogeochemical processes in an aquifer system.</title>
        <authorList>
            <person name="Anantharaman K."/>
            <person name="Brown C.T."/>
            <person name="Hug L.A."/>
            <person name="Sharon I."/>
            <person name="Castelle C.J."/>
            <person name="Probst A.J."/>
            <person name="Thomas B.C."/>
            <person name="Singh A."/>
            <person name="Wilkins M.J."/>
            <person name="Karaoz U."/>
            <person name="Brodie E.L."/>
            <person name="Williams K.H."/>
            <person name="Hubbard S.S."/>
            <person name="Banfield J.F."/>
        </authorList>
    </citation>
    <scope>NUCLEOTIDE SEQUENCE [LARGE SCALE GENOMIC DNA]</scope>
</reference>
<evidence type="ECO:0000313" key="1">
    <source>
        <dbReference type="EMBL" id="OGM28522.1"/>
    </source>
</evidence>
<organism evidence="1 2">
    <name type="scientific">Candidatus Woesebacteria bacterium RIFCSPHIGHO2_01_FULL_41_10</name>
    <dbReference type="NCBI Taxonomy" id="1802500"/>
    <lineage>
        <taxon>Bacteria</taxon>
        <taxon>Candidatus Woeseibacteriota</taxon>
    </lineage>
</organism>